<evidence type="ECO:0000256" key="11">
    <source>
        <dbReference type="ARBA" id="ARBA00022932"/>
    </source>
</evidence>
<evidence type="ECO:0000256" key="5">
    <source>
        <dbReference type="ARBA" id="ARBA00022695"/>
    </source>
</evidence>
<dbReference type="Gene3D" id="1.10.150.20">
    <property type="entry name" value="5' to 3' exonuclease, C-terminal subdomain"/>
    <property type="match status" value="1"/>
</dbReference>
<dbReference type="AlphaFoldDB" id="A0A9D1RHW2"/>
<keyword evidence="9" id="KW-0378">Hydrolase</keyword>
<keyword evidence="7" id="KW-0540">Nuclease</keyword>
<dbReference type="InterPro" id="IPR043502">
    <property type="entry name" value="DNA/RNA_pol_sf"/>
</dbReference>
<dbReference type="FunFam" id="1.10.150.20:FF:000002">
    <property type="entry name" value="DNA polymerase I"/>
    <property type="match status" value="1"/>
</dbReference>
<evidence type="ECO:0000256" key="10">
    <source>
        <dbReference type="ARBA" id="ARBA00022839"/>
    </source>
</evidence>
<evidence type="ECO:0000256" key="3">
    <source>
        <dbReference type="ARBA" id="ARBA00020311"/>
    </source>
</evidence>
<dbReference type="PANTHER" id="PTHR10133:SF27">
    <property type="entry name" value="DNA POLYMERASE NU"/>
    <property type="match status" value="1"/>
</dbReference>
<dbReference type="InterPro" id="IPR002562">
    <property type="entry name" value="3'-5'_exonuclease_dom"/>
</dbReference>
<evidence type="ECO:0000256" key="13">
    <source>
        <dbReference type="ARBA" id="ARBA00023204"/>
    </source>
</evidence>
<evidence type="ECO:0000313" key="18">
    <source>
        <dbReference type="EMBL" id="HIW86861.1"/>
    </source>
</evidence>
<comment type="catalytic activity">
    <reaction evidence="14 16">
        <text>DNA(n) + a 2'-deoxyribonucleoside 5'-triphosphate = DNA(n+1) + diphosphate</text>
        <dbReference type="Rhea" id="RHEA:22508"/>
        <dbReference type="Rhea" id="RHEA-COMP:17339"/>
        <dbReference type="Rhea" id="RHEA-COMP:17340"/>
        <dbReference type="ChEBI" id="CHEBI:33019"/>
        <dbReference type="ChEBI" id="CHEBI:61560"/>
        <dbReference type="ChEBI" id="CHEBI:173112"/>
        <dbReference type="EC" id="2.7.7.7"/>
    </reaction>
</comment>
<dbReference type="Gene3D" id="1.20.1060.10">
    <property type="entry name" value="Taq DNA Polymerase, Chain T, domain 4"/>
    <property type="match status" value="1"/>
</dbReference>
<dbReference type="SUPFAM" id="SSF53098">
    <property type="entry name" value="Ribonuclease H-like"/>
    <property type="match status" value="1"/>
</dbReference>
<name>A0A9D1RHW2_9BACT</name>
<dbReference type="InterPro" id="IPR002298">
    <property type="entry name" value="DNA_polymerase_A"/>
</dbReference>
<dbReference type="GO" id="GO:0003887">
    <property type="term" value="F:DNA-directed DNA polymerase activity"/>
    <property type="evidence" value="ECO:0007669"/>
    <property type="project" value="UniProtKB-UniRule"/>
</dbReference>
<dbReference type="Pfam" id="PF01612">
    <property type="entry name" value="DNA_pol_A_exo1"/>
    <property type="match status" value="1"/>
</dbReference>
<dbReference type="InterPro" id="IPR019760">
    <property type="entry name" value="DNA-dir_DNA_pol_A_CS"/>
</dbReference>
<gene>
    <name evidence="16 18" type="primary">polA</name>
    <name evidence="18" type="ORF">IAC47_01095</name>
</gene>
<evidence type="ECO:0000256" key="12">
    <source>
        <dbReference type="ARBA" id="ARBA00023125"/>
    </source>
</evidence>
<evidence type="ECO:0000256" key="2">
    <source>
        <dbReference type="ARBA" id="ARBA00012417"/>
    </source>
</evidence>
<dbReference type="EC" id="2.7.7.7" evidence="2 15"/>
<dbReference type="SUPFAM" id="SSF56672">
    <property type="entry name" value="DNA/RNA polymerases"/>
    <property type="match status" value="1"/>
</dbReference>
<comment type="caution">
    <text evidence="18">The sequence shown here is derived from an EMBL/GenBank/DDBJ whole genome shotgun (WGS) entry which is preliminary data.</text>
</comment>
<dbReference type="GO" id="GO:0003677">
    <property type="term" value="F:DNA binding"/>
    <property type="evidence" value="ECO:0007669"/>
    <property type="project" value="UniProtKB-UniRule"/>
</dbReference>
<evidence type="ECO:0000256" key="15">
    <source>
        <dbReference type="NCBIfam" id="TIGR00593"/>
    </source>
</evidence>
<dbReference type="PANTHER" id="PTHR10133">
    <property type="entry name" value="DNA POLYMERASE I"/>
    <property type="match status" value="1"/>
</dbReference>
<reference evidence="18" key="1">
    <citation type="journal article" date="2021" name="PeerJ">
        <title>Extensive microbial diversity within the chicken gut microbiome revealed by metagenomics and culture.</title>
        <authorList>
            <person name="Gilroy R."/>
            <person name="Ravi A."/>
            <person name="Getino M."/>
            <person name="Pursley I."/>
            <person name="Horton D.L."/>
            <person name="Alikhan N.F."/>
            <person name="Baker D."/>
            <person name="Gharbi K."/>
            <person name="Hall N."/>
            <person name="Watson M."/>
            <person name="Adriaenssens E.M."/>
            <person name="Foster-Nyarko E."/>
            <person name="Jarju S."/>
            <person name="Secka A."/>
            <person name="Antonio M."/>
            <person name="Oren A."/>
            <person name="Chaudhuri R.R."/>
            <person name="La Ragione R."/>
            <person name="Hildebrand F."/>
            <person name="Pallen M.J."/>
        </authorList>
    </citation>
    <scope>NUCLEOTIDE SEQUENCE</scope>
    <source>
        <strain evidence="18">Gambia16-930</strain>
    </source>
</reference>
<dbReference type="Pfam" id="PF00476">
    <property type="entry name" value="DNA_pol_A"/>
    <property type="match status" value="1"/>
</dbReference>
<dbReference type="FunFam" id="1.20.1060.10:FF:000001">
    <property type="entry name" value="DNA polymerase I"/>
    <property type="match status" value="1"/>
</dbReference>
<dbReference type="CDD" id="cd08637">
    <property type="entry name" value="DNA_pol_A_pol_I_C"/>
    <property type="match status" value="1"/>
</dbReference>
<organism evidence="18 19">
    <name type="scientific">Candidatus Onthomorpha intestinigallinarum</name>
    <dbReference type="NCBI Taxonomy" id="2840880"/>
    <lineage>
        <taxon>Bacteria</taxon>
        <taxon>Pseudomonadati</taxon>
        <taxon>Bacteroidota</taxon>
        <taxon>Bacteroidia</taxon>
        <taxon>Bacteroidales</taxon>
        <taxon>Candidatus Onthomorpha</taxon>
    </lineage>
</organism>
<dbReference type="InterPro" id="IPR036397">
    <property type="entry name" value="RNaseH_sf"/>
</dbReference>
<feature type="domain" description="DNA-directed DNA polymerase family A palm" evidence="17">
    <location>
        <begin position="316"/>
        <end position="523"/>
    </location>
</feature>
<keyword evidence="6 16" id="KW-0235">DNA replication</keyword>
<dbReference type="InterPro" id="IPR018320">
    <property type="entry name" value="DNA_polymerase_1"/>
</dbReference>
<dbReference type="PROSITE" id="PS00447">
    <property type="entry name" value="DNA_POLYMERASE_A"/>
    <property type="match status" value="1"/>
</dbReference>
<dbReference type="NCBIfam" id="TIGR00593">
    <property type="entry name" value="pola"/>
    <property type="match status" value="1"/>
</dbReference>
<dbReference type="GO" id="GO:0006261">
    <property type="term" value="P:DNA-templated DNA replication"/>
    <property type="evidence" value="ECO:0007669"/>
    <property type="project" value="UniProtKB-UniRule"/>
</dbReference>
<dbReference type="Gene3D" id="3.30.420.10">
    <property type="entry name" value="Ribonuclease H-like superfamily/Ribonuclease H"/>
    <property type="match status" value="1"/>
</dbReference>
<reference evidence="18" key="2">
    <citation type="submission" date="2021-04" db="EMBL/GenBank/DDBJ databases">
        <authorList>
            <person name="Gilroy R."/>
        </authorList>
    </citation>
    <scope>NUCLEOTIDE SEQUENCE</scope>
    <source>
        <strain evidence="18">Gambia16-930</strain>
    </source>
</reference>
<dbReference type="Gene3D" id="3.30.70.370">
    <property type="match status" value="1"/>
</dbReference>
<dbReference type="Proteomes" id="UP000824267">
    <property type="component" value="Unassembled WGS sequence"/>
</dbReference>
<comment type="similarity">
    <text evidence="1 16">Belongs to the DNA polymerase type-A family.</text>
</comment>
<proteinExistence type="inferred from homology"/>
<keyword evidence="8 16" id="KW-0227">DNA damage</keyword>
<evidence type="ECO:0000256" key="16">
    <source>
        <dbReference type="RuleBase" id="RU004460"/>
    </source>
</evidence>
<sequence length="559" mass="64227">IIGISLVYEKNRGYFVIISDEVEKRDKQFNLLRQIFEDRNIEKVGHNIKFDKNILLNCGIDVKGKCFDTLVAHYLLEPQSRHKLDILSENYLGYSMIPFEAVFGKQHKGSKISIKGLNKSLLKDYAVEDADISFQLKDIFSEKLQENSLMDLFLNIEMPLVDVLLSMEREGVRIDTDELERFSQVLSKRKTELEEQIYALANKRFNIASTKQLAEVLFEELQIDSDKKAKKTSKKQYSTAEDVLQKLLNSHPIVALILEYRSLTKLKGTYVDALPLLVNGKTGKIHTSYNQAVTVTGRLSSTNPNLQNIPIRTELGREIRRCFVPSSQEYVLLSADYSQIELRIIASLSGDEHLCKAFNDREDIHLATAAKIYGVDKSAVSKDMRRNAKSVNFGIIYGISPFGLSEQLNIPRREAYELIKQYFDSYPRVNQYIQQCIEEARERGYALSMCGRRRYLPDINSANANLRNFAQRNAVNMPVQATSADMIKIAMIRIYNQFREEGLKSRMILQVHDELVFDVYKPELERVRSIVSEQMKNAIKLNVPIEVDINEGNNWLEAH</sequence>
<protein>
    <recommendedName>
        <fullName evidence="3 15">DNA polymerase I</fullName>
        <ecNumber evidence="2 15">2.7.7.7</ecNumber>
    </recommendedName>
</protein>
<dbReference type="NCBIfam" id="NF004397">
    <property type="entry name" value="PRK05755.1"/>
    <property type="match status" value="1"/>
</dbReference>
<dbReference type="GO" id="GO:0008408">
    <property type="term" value="F:3'-5' exonuclease activity"/>
    <property type="evidence" value="ECO:0007669"/>
    <property type="project" value="InterPro"/>
</dbReference>
<keyword evidence="12 16" id="KW-0238">DNA-binding</keyword>
<dbReference type="InterPro" id="IPR012337">
    <property type="entry name" value="RNaseH-like_sf"/>
</dbReference>
<dbReference type="EMBL" id="DXGG01000040">
    <property type="protein sequence ID" value="HIW86861.1"/>
    <property type="molecule type" value="Genomic_DNA"/>
</dbReference>
<evidence type="ECO:0000256" key="9">
    <source>
        <dbReference type="ARBA" id="ARBA00022801"/>
    </source>
</evidence>
<dbReference type="PRINTS" id="PR00868">
    <property type="entry name" value="DNAPOLI"/>
</dbReference>
<evidence type="ECO:0000256" key="7">
    <source>
        <dbReference type="ARBA" id="ARBA00022722"/>
    </source>
</evidence>
<dbReference type="CDD" id="cd06139">
    <property type="entry name" value="DNA_polA_I_Ecoli_like_exo"/>
    <property type="match status" value="1"/>
</dbReference>
<evidence type="ECO:0000256" key="1">
    <source>
        <dbReference type="ARBA" id="ARBA00007705"/>
    </source>
</evidence>
<accession>A0A9D1RHW2</accession>
<keyword evidence="13 16" id="KW-0234">DNA repair</keyword>
<evidence type="ECO:0000256" key="4">
    <source>
        <dbReference type="ARBA" id="ARBA00022679"/>
    </source>
</evidence>
<evidence type="ECO:0000259" key="17">
    <source>
        <dbReference type="SMART" id="SM00482"/>
    </source>
</evidence>
<dbReference type="GO" id="GO:0006302">
    <property type="term" value="P:double-strand break repair"/>
    <property type="evidence" value="ECO:0007669"/>
    <property type="project" value="TreeGrafter"/>
</dbReference>
<keyword evidence="5 16" id="KW-0548">Nucleotidyltransferase</keyword>
<evidence type="ECO:0000256" key="6">
    <source>
        <dbReference type="ARBA" id="ARBA00022705"/>
    </source>
</evidence>
<keyword evidence="4 16" id="KW-0808">Transferase</keyword>
<keyword evidence="11 16" id="KW-0239">DNA-directed DNA polymerase</keyword>
<evidence type="ECO:0000256" key="14">
    <source>
        <dbReference type="ARBA" id="ARBA00049244"/>
    </source>
</evidence>
<evidence type="ECO:0000256" key="8">
    <source>
        <dbReference type="ARBA" id="ARBA00022763"/>
    </source>
</evidence>
<feature type="non-terminal residue" evidence="18">
    <location>
        <position position="1"/>
    </location>
</feature>
<dbReference type="InterPro" id="IPR001098">
    <property type="entry name" value="DNA-dir_DNA_pol_A_palm_dom"/>
</dbReference>
<dbReference type="SMART" id="SM00482">
    <property type="entry name" value="POLAc"/>
    <property type="match status" value="1"/>
</dbReference>
<keyword evidence="10" id="KW-0269">Exonuclease</keyword>
<evidence type="ECO:0000313" key="19">
    <source>
        <dbReference type="Proteomes" id="UP000824267"/>
    </source>
</evidence>